<dbReference type="Proteomes" id="UP000007374">
    <property type="component" value="Unassembled WGS sequence"/>
</dbReference>
<dbReference type="PATRIC" id="fig|1231190.3.peg.1211"/>
<dbReference type="Gene3D" id="3.40.50.880">
    <property type="match status" value="1"/>
</dbReference>
<comment type="caution">
    <text evidence="4">The sequence shown here is derived from an EMBL/GenBank/DDBJ whole genome shotgun (WGS) entry which is preliminary data.</text>
</comment>
<evidence type="ECO:0000256" key="1">
    <source>
        <dbReference type="ARBA" id="ARBA00023015"/>
    </source>
</evidence>
<keyword evidence="5" id="KW-1185">Reference proteome</keyword>
<dbReference type="Pfam" id="PF01965">
    <property type="entry name" value="DJ-1_PfpI"/>
    <property type="match status" value="1"/>
</dbReference>
<dbReference type="InterPro" id="IPR052158">
    <property type="entry name" value="INH-QAR"/>
</dbReference>
<protein>
    <submittedName>
        <fullName evidence="4">Transcriptional regulator</fullName>
    </submittedName>
</protein>
<dbReference type="AlphaFoldDB" id="K2N7R3"/>
<feature type="domain" description="HTH araC/xylS-type" evidence="3">
    <location>
        <begin position="220"/>
        <end position="318"/>
    </location>
</feature>
<accession>K2N7R3</accession>
<evidence type="ECO:0000313" key="5">
    <source>
        <dbReference type="Proteomes" id="UP000007374"/>
    </source>
</evidence>
<dbReference type="SUPFAM" id="SSF52317">
    <property type="entry name" value="Class I glutamine amidotransferase-like"/>
    <property type="match status" value="1"/>
</dbReference>
<dbReference type="InterPro" id="IPR002818">
    <property type="entry name" value="DJ-1/PfpI"/>
</dbReference>
<sequence length="341" mass="37257">MSHCMSTHRVAVVAYDGVSPFHLSVPCMVFADDLPRLGAPRYALTVCAERIGKVETLSGFSLLIEHDLGALEDADTVIIPAWPNPQTVPSTHLLEALRAAHSRGARMVGLCVGSFVLAEAGILNGRRASTHWVFAEDFAQRFSDVELDRAALYVDDGDILTSAGTAAAIDCCLHLLRRDHGAAVANQVARRMVVAPHRSGGQAQYIEQPLPDAFSGGRFEQTLQWALENLHETLGLDDLAARAAMSRRNFSRRFLKATGSTVSQWVLTQRLGMVQRLLETTDQRIEAVSDAAGFGSPVTMRQRFIEAFSISPLAYRRQFRAHGRAEGAGPGEQPRPDTDQK</sequence>
<dbReference type="SUPFAM" id="SSF46689">
    <property type="entry name" value="Homeodomain-like"/>
    <property type="match status" value="2"/>
</dbReference>
<dbReference type="STRING" id="721133.SAMN05216176_101152"/>
<dbReference type="GO" id="GO:0003700">
    <property type="term" value="F:DNA-binding transcription factor activity"/>
    <property type="evidence" value="ECO:0007669"/>
    <property type="project" value="InterPro"/>
</dbReference>
<proteinExistence type="predicted"/>
<name>K2N7R3_9HYPH</name>
<dbReference type="InterPro" id="IPR018060">
    <property type="entry name" value="HTH_AraC"/>
</dbReference>
<dbReference type="PANTHER" id="PTHR43130:SF3">
    <property type="entry name" value="HTH-TYPE TRANSCRIPTIONAL REGULATOR RV1931C"/>
    <property type="match status" value="1"/>
</dbReference>
<dbReference type="PROSITE" id="PS01124">
    <property type="entry name" value="HTH_ARAC_FAMILY_2"/>
    <property type="match status" value="1"/>
</dbReference>
<dbReference type="eggNOG" id="COG4977">
    <property type="taxonomic scope" value="Bacteria"/>
</dbReference>
<keyword evidence="1" id="KW-0805">Transcription regulation</keyword>
<dbReference type="Gene3D" id="1.10.10.60">
    <property type="entry name" value="Homeodomain-like"/>
    <property type="match status" value="1"/>
</dbReference>
<dbReference type="CDD" id="cd03137">
    <property type="entry name" value="GATase1_AraC_1"/>
    <property type="match status" value="1"/>
</dbReference>
<evidence type="ECO:0000259" key="3">
    <source>
        <dbReference type="PROSITE" id="PS01124"/>
    </source>
</evidence>
<dbReference type="InterPro" id="IPR009057">
    <property type="entry name" value="Homeodomain-like_sf"/>
</dbReference>
<evidence type="ECO:0000313" key="4">
    <source>
        <dbReference type="EMBL" id="EKF43513.1"/>
    </source>
</evidence>
<reference evidence="4 5" key="1">
    <citation type="journal article" date="2012" name="J. Bacteriol.">
        <title>Genome Sequence of Nitratireductor indicus Type Strain C115.</title>
        <authorList>
            <person name="Lai Q."/>
            <person name="Li G."/>
            <person name="Yu Z."/>
            <person name="Shao Z."/>
        </authorList>
    </citation>
    <scope>NUCLEOTIDE SEQUENCE [LARGE SCALE GENOMIC DNA]</scope>
    <source>
        <strain evidence="4 5">C115</strain>
    </source>
</reference>
<keyword evidence="2" id="KW-0804">Transcription</keyword>
<dbReference type="GO" id="GO:0043565">
    <property type="term" value="F:sequence-specific DNA binding"/>
    <property type="evidence" value="ECO:0007669"/>
    <property type="project" value="InterPro"/>
</dbReference>
<dbReference type="Pfam" id="PF12833">
    <property type="entry name" value="HTH_18"/>
    <property type="match status" value="1"/>
</dbReference>
<dbReference type="EMBL" id="AMSI01000003">
    <property type="protein sequence ID" value="EKF43513.1"/>
    <property type="molecule type" value="Genomic_DNA"/>
</dbReference>
<dbReference type="InterPro" id="IPR029062">
    <property type="entry name" value="Class_I_gatase-like"/>
</dbReference>
<evidence type="ECO:0000256" key="2">
    <source>
        <dbReference type="ARBA" id="ARBA00023163"/>
    </source>
</evidence>
<gene>
    <name evidence="4" type="ORF">NA8A_05758</name>
</gene>
<organism evidence="4 5">
    <name type="scientific">Nitratireductor indicus C115</name>
    <dbReference type="NCBI Taxonomy" id="1231190"/>
    <lineage>
        <taxon>Bacteria</taxon>
        <taxon>Pseudomonadati</taxon>
        <taxon>Pseudomonadota</taxon>
        <taxon>Alphaproteobacteria</taxon>
        <taxon>Hyphomicrobiales</taxon>
        <taxon>Phyllobacteriaceae</taxon>
        <taxon>Nitratireductor</taxon>
    </lineage>
</organism>
<dbReference type="PANTHER" id="PTHR43130">
    <property type="entry name" value="ARAC-FAMILY TRANSCRIPTIONAL REGULATOR"/>
    <property type="match status" value="1"/>
</dbReference>
<dbReference type="SMART" id="SM00342">
    <property type="entry name" value="HTH_ARAC"/>
    <property type="match status" value="1"/>
</dbReference>